<keyword evidence="5 7" id="KW-1133">Transmembrane helix</keyword>
<feature type="transmembrane region" description="Helical" evidence="7">
    <location>
        <begin position="71"/>
        <end position="93"/>
    </location>
</feature>
<sequence>MRWTKVLKIAGDLFLVNFSFWLAFWLRFGGSIPAVNWHAYRTISIWITLAAFVLFYSYGLYVGGRYRWIEIFAALVWVVALTILSGLGISYMLQKYAFPRSVFLLTAPIQLALLSIWRYAVWRFSIWLQGTLTLVVVGPGETACWRARQIAREDNRLYQVAGLVVEGGSTTSEIEFPVLGTYHELPQALDASRPGAVLFCDGIPLEYREMMLKEIMARNLPAFIVPDIYEIFLAQARLGQLDGIPVFRVDGFIAVPSRAWKRAFDIALSLCLSIIAIPLILLAALAIKIESPGGPVFYRQQRVGQGGRVFQLIKLRTMVPDAEKITGPVLATGKDPRITRVGRILRATRIDELPQLWNVLKGEMSFIGPRPERPIFVEQFKKEVPGYDWRHQLKVGITGLAQVQGRYSTTPADKLRYDLLYAKTISPLSDAQILLHTLKVMLMRDKAS</sequence>
<dbReference type="InterPro" id="IPR003362">
    <property type="entry name" value="Bact_transf"/>
</dbReference>
<dbReference type="NCBIfam" id="TIGR03025">
    <property type="entry name" value="EPS_sugtrans"/>
    <property type="match status" value="1"/>
</dbReference>
<feature type="transmembrane region" description="Helical" evidence="7">
    <location>
        <begin position="6"/>
        <end position="26"/>
    </location>
</feature>
<protein>
    <submittedName>
        <fullName evidence="9">Sugar transferases</fullName>
    </submittedName>
</protein>
<feature type="transmembrane region" description="Helical" evidence="7">
    <location>
        <begin position="266"/>
        <end position="287"/>
    </location>
</feature>
<keyword evidence="4 7" id="KW-0812">Transmembrane</keyword>
<organism evidence="9">
    <name type="scientific">Moorella thermoacetica Y72</name>
    <dbReference type="NCBI Taxonomy" id="1325331"/>
    <lineage>
        <taxon>Bacteria</taxon>
        <taxon>Bacillati</taxon>
        <taxon>Bacillota</taxon>
        <taxon>Clostridia</taxon>
        <taxon>Neomoorellales</taxon>
        <taxon>Neomoorellaceae</taxon>
        <taxon>Neomoorella</taxon>
    </lineage>
</organism>
<dbReference type="InterPro" id="IPR017475">
    <property type="entry name" value="EPS_sugar_tfrase"/>
</dbReference>
<comment type="similarity">
    <text evidence="2">Belongs to the bacterial sugar transferase family.</text>
</comment>
<accession>A0A0S6UD59</accession>
<comment type="subcellular location">
    <subcellularLocation>
        <location evidence="1">Membrane</location>
        <topology evidence="1">Multi-pass membrane protein</topology>
    </subcellularLocation>
</comment>
<proteinExistence type="inferred from homology"/>
<name>A0A0S6UD59_NEOTH</name>
<evidence type="ECO:0000256" key="7">
    <source>
        <dbReference type="SAM" id="Phobius"/>
    </source>
</evidence>
<evidence type="ECO:0000256" key="2">
    <source>
        <dbReference type="ARBA" id="ARBA00006464"/>
    </source>
</evidence>
<dbReference type="PANTHER" id="PTHR30576">
    <property type="entry name" value="COLANIC BIOSYNTHESIS UDP-GLUCOSE LIPID CARRIER TRANSFERASE"/>
    <property type="match status" value="1"/>
</dbReference>
<evidence type="ECO:0000256" key="1">
    <source>
        <dbReference type="ARBA" id="ARBA00004141"/>
    </source>
</evidence>
<feature type="domain" description="Bacterial sugar transferase" evidence="8">
    <location>
        <begin position="261"/>
        <end position="442"/>
    </location>
</feature>
<dbReference type="EMBL" id="DF238840">
    <property type="protein sequence ID" value="GAF26383.1"/>
    <property type="molecule type" value="Genomic_DNA"/>
</dbReference>
<evidence type="ECO:0000256" key="3">
    <source>
        <dbReference type="ARBA" id="ARBA00022679"/>
    </source>
</evidence>
<dbReference type="GO" id="GO:0016020">
    <property type="term" value="C:membrane"/>
    <property type="evidence" value="ECO:0007669"/>
    <property type="project" value="UniProtKB-SubCell"/>
</dbReference>
<evidence type="ECO:0000256" key="5">
    <source>
        <dbReference type="ARBA" id="ARBA00022989"/>
    </source>
</evidence>
<dbReference type="RefSeq" id="WP_025774097.1">
    <property type="nucleotide sequence ID" value="NZ_DF238840.1"/>
</dbReference>
<evidence type="ECO:0000259" key="8">
    <source>
        <dbReference type="Pfam" id="PF02397"/>
    </source>
</evidence>
<feature type="transmembrane region" description="Helical" evidence="7">
    <location>
        <begin position="38"/>
        <end position="59"/>
    </location>
</feature>
<evidence type="ECO:0000256" key="6">
    <source>
        <dbReference type="ARBA" id="ARBA00023136"/>
    </source>
</evidence>
<dbReference type="Proteomes" id="UP000063718">
    <property type="component" value="Unassembled WGS sequence"/>
</dbReference>
<keyword evidence="6 7" id="KW-0472">Membrane</keyword>
<dbReference type="GO" id="GO:0016780">
    <property type="term" value="F:phosphotransferase activity, for other substituted phosphate groups"/>
    <property type="evidence" value="ECO:0007669"/>
    <property type="project" value="TreeGrafter"/>
</dbReference>
<gene>
    <name evidence="9" type="ORF">MTY_1723</name>
</gene>
<dbReference type="AlphaFoldDB" id="A0A0S6UD59"/>
<feature type="transmembrane region" description="Helical" evidence="7">
    <location>
        <begin position="102"/>
        <end position="120"/>
    </location>
</feature>
<dbReference type="Pfam" id="PF02397">
    <property type="entry name" value="Bac_transf"/>
    <property type="match status" value="1"/>
</dbReference>
<reference evidence="9" key="1">
    <citation type="journal article" date="2014" name="Gene">
        <title>Genome-guided analysis of transformation efficiency and carbon dioxide assimilation by Moorella thermoacetica Y72.</title>
        <authorList>
            <person name="Tsukahara K."/>
            <person name="Kita A."/>
            <person name="Nakashimada Y."/>
            <person name="Hoshino T."/>
            <person name="Murakami K."/>
        </authorList>
    </citation>
    <scope>NUCLEOTIDE SEQUENCE [LARGE SCALE GENOMIC DNA]</scope>
    <source>
        <strain evidence="9">Y72</strain>
    </source>
</reference>
<dbReference type="PANTHER" id="PTHR30576:SF0">
    <property type="entry name" value="UNDECAPRENYL-PHOSPHATE N-ACETYLGALACTOSAMINYL 1-PHOSPHATE TRANSFERASE-RELATED"/>
    <property type="match status" value="1"/>
</dbReference>
<evidence type="ECO:0000313" key="9">
    <source>
        <dbReference type="EMBL" id="GAF26383.1"/>
    </source>
</evidence>
<evidence type="ECO:0000256" key="4">
    <source>
        <dbReference type="ARBA" id="ARBA00022692"/>
    </source>
</evidence>
<keyword evidence="3 9" id="KW-0808">Transferase</keyword>